<dbReference type="KEGG" id="pay:PAU_02068"/>
<sequence length="40" mass="4654">MKIYRVLLTCVNILQAPDVEWPEQPKLKTGLLQPLLQLIH</sequence>
<proteinExistence type="predicted"/>
<protein>
    <submittedName>
        <fullName evidence="1">Similar to bacteriophage tail fiber protein</fullName>
    </submittedName>
</protein>
<organism evidence="1 2">
    <name type="scientific">Photorhabdus asymbiotica subsp. asymbiotica (strain ATCC 43949 / 3105-77)</name>
    <name type="common">Xenorhabdus luminescens (strain 2)</name>
    <dbReference type="NCBI Taxonomy" id="553480"/>
    <lineage>
        <taxon>Bacteria</taxon>
        <taxon>Pseudomonadati</taxon>
        <taxon>Pseudomonadota</taxon>
        <taxon>Gammaproteobacteria</taxon>
        <taxon>Enterobacterales</taxon>
        <taxon>Morganellaceae</taxon>
        <taxon>Photorhabdus</taxon>
    </lineage>
</organism>
<dbReference type="Proteomes" id="UP000002747">
    <property type="component" value="Chromosome"/>
</dbReference>
<dbReference type="AlphaFoldDB" id="C7BJ92"/>
<evidence type="ECO:0000313" key="2">
    <source>
        <dbReference type="Proteomes" id="UP000002747"/>
    </source>
</evidence>
<dbReference type="InterPro" id="IPR003458">
    <property type="entry name" value="Phage_T4_Gp38_tail_assem"/>
</dbReference>
<gene>
    <name evidence="1" type="ordered locus">PAU_02068</name>
</gene>
<dbReference type="STRING" id="291112.PAU_02068"/>
<dbReference type="Pfam" id="PF02413">
    <property type="entry name" value="Caudo_TAP"/>
    <property type="match status" value="1"/>
</dbReference>
<name>C7BJ92_PHOAA</name>
<evidence type="ECO:0000313" key="1">
    <source>
        <dbReference type="EMBL" id="CAQ84160.1"/>
    </source>
</evidence>
<accession>C7BJ92</accession>
<reference evidence="1 2" key="1">
    <citation type="journal article" date="2009" name="BMC Genomics">
        <title>Comparative genomics of the emerging human pathogen Photorhabdus asymbiotica with the insect pathogen Photorhabdus luminescens.</title>
        <authorList>
            <person name="Wilkinson P."/>
            <person name="Waterfield N.R."/>
            <person name="Crossman L."/>
            <person name="Corton C."/>
            <person name="Sanchez-Contreras M."/>
            <person name="Vlisidou I."/>
            <person name="Barron A."/>
            <person name="Bignell A."/>
            <person name="Clark L."/>
            <person name="Ormond D."/>
            <person name="Mayho M."/>
            <person name="Bason N."/>
            <person name="Smith F."/>
            <person name="Simmonds M."/>
            <person name="Churcher C."/>
            <person name="Harris D."/>
            <person name="Thompson N.R."/>
            <person name="Quail M."/>
            <person name="Parkhill J."/>
            <person name="ffrench-Constant R.H."/>
        </authorList>
    </citation>
    <scope>NUCLEOTIDE SEQUENCE [LARGE SCALE GENOMIC DNA]</scope>
    <source>
        <strain evidence="2">ATCC 43949 / 3105-77</strain>
    </source>
</reference>
<dbReference type="EMBL" id="FM162591">
    <property type="protein sequence ID" value="CAQ84160.1"/>
    <property type="molecule type" value="Genomic_DNA"/>
</dbReference>